<name>A0ABW2GJD9_9ACTN</name>
<dbReference type="EMBL" id="JBHSZO010000028">
    <property type="protein sequence ID" value="MFC7220061.1"/>
    <property type="molecule type" value="Genomic_DNA"/>
</dbReference>
<dbReference type="SUPFAM" id="SSF55729">
    <property type="entry name" value="Acyl-CoA N-acyltransferases (Nat)"/>
    <property type="match status" value="1"/>
</dbReference>
<evidence type="ECO:0000256" key="1">
    <source>
        <dbReference type="ARBA" id="ARBA00022679"/>
    </source>
</evidence>
<reference evidence="4" key="1">
    <citation type="journal article" date="2019" name="Int. J. Syst. Evol. Microbiol.">
        <title>The Global Catalogue of Microorganisms (GCM) 10K type strain sequencing project: providing services to taxonomists for standard genome sequencing and annotation.</title>
        <authorList>
            <consortium name="The Broad Institute Genomics Platform"/>
            <consortium name="The Broad Institute Genome Sequencing Center for Infectious Disease"/>
            <person name="Wu L."/>
            <person name="Ma J."/>
        </authorList>
    </citation>
    <scope>NUCLEOTIDE SEQUENCE [LARGE SCALE GENOMIC DNA]</scope>
    <source>
        <strain evidence="4">CGMCC 1.13681</strain>
    </source>
</reference>
<proteinExistence type="predicted"/>
<dbReference type="Pfam" id="PF00583">
    <property type="entry name" value="Acetyltransf_1"/>
    <property type="match status" value="1"/>
</dbReference>
<dbReference type="GO" id="GO:0016746">
    <property type="term" value="F:acyltransferase activity"/>
    <property type="evidence" value="ECO:0007669"/>
    <property type="project" value="UniProtKB-KW"/>
</dbReference>
<dbReference type="InterPro" id="IPR000182">
    <property type="entry name" value="GNAT_dom"/>
</dbReference>
<keyword evidence="4" id="KW-1185">Reference proteome</keyword>
<dbReference type="PANTHER" id="PTHR13947">
    <property type="entry name" value="GNAT FAMILY N-ACETYLTRANSFERASE"/>
    <property type="match status" value="1"/>
</dbReference>
<protein>
    <submittedName>
        <fullName evidence="3">GNAT family N-acetyltransferase</fullName>
        <ecNumber evidence="3">2.3.1.-</ecNumber>
    </submittedName>
</protein>
<accession>A0ABW2GJD9</accession>
<organism evidence="3 4">
    <name type="scientific">Streptomyces polyrhachis</name>
    <dbReference type="NCBI Taxonomy" id="1282885"/>
    <lineage>
        <taxon>Bacteria</taxon>
        <taxon>Bacillati</taxon>
        <taxon>Actinomycetota</taxon>
        <taxon>Actinomycetes</taxon>
        <taxon>Kitasatosporales</taxon>
        <taxon>Streptomycetaceae</taxon>
        <taxon>Streptomyces</taxon>
    </lineage>
</organism>
<evidence type="ECO:0000259" key="2">
    <source>
        <dbReference type="PROSITE" id="PS51186"/>
    </source>
</evidence>
<evidence type="ECO:0000313" key="3">
    <source>
        <dbReference type="EMBL" id="MFC7220061.1"/>
    </source>
</evidence>
<evidence type="ECO:0000313" key="4">
    <source>
        <dbReference type="Proteomes" id="UP001596413"/>
    </source>
</evidence>
<dbReference type="InterPro" id="IPR050769">
    <property type="entry name" value="NAT_camello-type"/>
</dbReference>
<dbReference type="Proteomes" id="UP001596413">
    <property type="component" value="Unassembled WGS sequence"/>
</dbReference>
<dbReference type="PROSITE" id="PS51186">
    <property type="entry name" value="GNAT"/>
    <property type="match status" value="1"/>
</dbReference>
<feature type="domain" description="N-acetyltransferase" evidence="2">
    <location>
        <begin position="1"/>
        <end position="142"/>
    </location>
</feature>
<dbReference type="EC" id="2.3.1.-" evidence="3"/>
<sequence length="163" mass="16718">MLRAVHERDGYPVDFPADPVGWLTPEGVVDVWVAGEGDVLGGHVALTRAGAGDVAPGLLGGGAVLVVGRLFVAPRARGLGLGAWLLRTASRAARERGARAVLDVVASDTAAVALYERAGWQALGGVEQDWGGRRVALRCFAAPLDPVTPGVPSPPPSGRGRSS</sequence>
<keyword evidence="3" id="KW-0012">Acyltransferase</keyword>
<gene>
    <name evidence="3" type="ORF">ACFQLX_18095</name>
</gene>
<comment type="caution">
    <text evidence="3">The sequence shown here is derived from an EMBL/GenBank/DDBJ whole genome shotgun (WGS) entry which is preliminary data.</text>
</comment>
<dbReference type="Gene3D" id="3.40.630.30">
    <property type="match status" value="1"/>
</dbReference>
<dbReference type="InterPro" id="IPR016181">
    <property type="entry name" value="Acyl_CoA_acyltransferase"/>
</dbReference>
<keyword evidence="1 3" id="KW-0808">Transferase</keyword>
<dbReference type="RefSeq" id="WP_386416452.1">
    <property type="nucleotide sequence ID" value="NZ_JBHSZO010000028.1"/>
</dbReference>
<dbReference type="PANTHER" id="PTHR13947:SF37">
    <property type="entry name" value="LD18367P"/>
    <property type="match status" value="1"/>
</dbReference>